<dbReference type="OrthoDB" id="5310629at2759"/>
<dbReference type="AlphaFoldDB" id="A0A1Y1ZWU4"/>
<evidence type="ECO:0000256" key="1">
    <source>
        <dbReference type="SAM" id="MobiDB-lite"/>
    </source>
</evidence>
<reference evidence="2 3" key="1">
    <citation type="submission" date="2016-07" db="EMBL/GenBank/DDBJ databases">
        <title>Pervasive Adenine N6-methylation of Active Genes in Fungi.</title>
        <authorList>
            <consortium name="DOE Joint Genome Institute"/>
            <person name="Mondo S.J."/>
            <person name="Dannebaum R.O."/>
            <person name="Kuo R.C."/>
            <person name="Labutti K."/>
            <person name="Haridas S."/>
            <person name="Kuo A."/>
            <person name="Salamov A."/>
            <person name="Ahrendt S.R."/>
            <person name="Lipzen A."/>
            <person name="Sullivan W."/>
            <person name="Andreopoulos W.B."/>
            <person name="Clum A."/>
            <person name="Lindquist E."/>
            <person name="Daum C."/>
            <person name="Ramamoorthy G.K."/>
            <person name="Gryganskyi A."/>
            <person name="Culley D."/>
            <person name="Magnuson J.K."/>
            <person name="James T.Y."/>
            <person name="O'Malley M.A."/>
            <person name="Stajich J.E."/>
            <person name="Spatafora J.W."/>
            <person name="Visel A."/>
            <person name="Grigoriev I.V."/>
        </authorList>
    </citation>
    <scope>NUCLEOTIDE SEQUENCE [LARGE SCALE GENOMIC DNA]</scope>
    <source>
        <strain evidence="2 3">CBS 115471</strain>
    </source>
</reference>
<evidence type="ECO:0000313" key="3">
    <source>
        <dbReference type="Proteomes" id="UP000193144"/>
    </source>
</evidence>
<comment type="caution">
    <text evidence="2">The sequence shown here is derived from an EMBL/GenBank/DDBJ whole genome shotgun (WGS) entry which is preliminary data.</text>
</comment>
<sequence length="149" mass="15328">TSNSSTNPSDAAQPISPVHRSGSFPHKTSPAVAPSRPFIETSTPAINDTPVELDGVPTSPKEVKRRDTNGKEGGEGVGVSPGLGEQGDIDEEFLGEGKEGVGKEVMAKRAAMLASRSKDPAVLVDLPQEPTAEEVEAAKSAEGTVTPGL</sequence>
<dbReference type="EMBL" id="MCFA01000032">
    <property type="protein sequence ID" value="ORY14547.1"/>
    <property type="molecule type" value="Genomic_DNA"/>
</dbReference>
<feature type="compositionally biased region" description="Polar residues" evidence="1">
    <location>
        <begin position="1"/>
        <end position="10"/>
    </location>
</feature>
<proteinExistence type="predicted"/>
<gene>
    <name evidence="2" type="ORF">BCR34DRAFT_451434</name>
</gene>
<feature type="compositionally biased region" description="Basic and acidic residues" evidence="1">
    <location>
        <begin position="95"/>
        <end position="107"/>
    </location>
</feature>
<feature type="compositionally biased region" description="Gly residues" evidence="1">
    <location>
        <begin position="75"/>
        <end position="85"/>
    </location>
</feature>
<feature type="non-terminal residue" evidence="2">
    <location>
        <position position="149"/>
    </location>
</feature>
<dbReference type="Proteomes" id="UP000193144">
    <property type="component" value="Unassembled WGS sequence"/>
</dbReference>
<evidence type="ECO:0000313" key="2">
    <source>
        <dbReference type="EMBL" id="ORY14547.1"/>
    </source>
</evidence>
<name>A0A1Y1ZWU4_9PLEO</name>
<protein>
    <submittedName>
        <fullName evidence="2">Uncharacterized protein</fullName>
    </submittedName>
</protein>
<feature type="compositionally biased region" description="Basic and acidic residues" evidence="1">
    <location>
        <begin position="61"/>
        <end position="74"/>
    </location>
</feature>
<feature type="non-terminal residue" evidence="2">
    <location>
        <position position="1"/>
    </location>
</feature>
<organism evidence="2 3">
    <name type="scientific">Clohesyomyces aquaticus</name>
    <dbReference type="NCBI Taxonomy" id="1231657"/>
    <lineage>
        <taxon>Eukaryota</taxon>
        <taxon>Fungi</taxon>
        <taxon>Dikarya</taxon>
        <taxon>Ascomycota</taxon>
        <taxon>Pezizomycotina</taxon>
        <taxon>Dothideomycetes</taxon>
        <taxon>Pleosporomycetidae</taxon>
        <taxon>Pleosporales</taxon>
        <taxon>Lindgomycetaceae</taxon>
        <taxon>Clohesyomyces</taxon>
    </lineage>
</organism>
<accession>A0A1Y1ZWU4</accession>
<feature type="region of interest" description="Disordered" evidence="1">
    <location>
        <begin position="1"/>
        <end position="149"/>
    </location>
</feature>
<keyword evidence="3" id="KW-1185">Reference proteome</keyword>